<proteinExistence type="predicted"/>
<sequence>MTKLTRPPQRNQRRVFRRRRRLPVGLVIRHLLVILLLLSSGIGIVVLLQRLPEQVDLMVLVSQAISDLISGIQQLLSAMLGLGGVVLIAASVILAAVLMLAGLWRLLRLLRMLLFPPHHQGRR</sequence>
<keyword evidence="3" id="KW-1185">Reference proteome</keyword>
<dbReference type="eggNOG" id="ENOG503233S">
    <property type="taxonomic scope" value="Bacteria"/>
</dbReference>
<dbReference type="EMBL" id="BX569691">
    <property type="protein sequence ID" value="CAE07325.1"/>
    <property type="molecule type" value="Genomic_DNA"/>
</dbReference>
<dbReference type="HOGENOM" id="CLU_146773_1_0_3"/>
<reference evidence="2 3" key="1">
    <citation type="journal article" date="2003" name="Nature">
        <title>The genome of a motile marine Synechococcus.</title>
        <authorList>
            <person name="Palenik B."/>
            <person name="Brahamsha B."/>
            <person name="Larimer F."/>
            <person name="Land M."/>
            <person name="Hauser L."/>
            <person name="Chain P."/>
            <person name="Lamerdin J."/>
            <person name="Regala W."/>
            <person name="Allen E.A."/>
            <person name="McCarren J."/>
            <person name="Paulsen I."/>
            <person name="Dufresne A."/>
            <person name="Partensky F."/>
            <person name="Webb E."/>
            <person name="Waterbury J."/>
        </authorList>
    </citation>
    <scope>NUCLEOTIDE SEQUENCE [LARGE SCALE GENOMIC DNA]</scope>
    <source>
        <strain evidence="2 3">WH8102</strain>
    </source>
</reference>
<evidence type="ECO:0000256" key="1">
    <source>
        <dbReference type="SAM" id="Phobius"/>
    </source>
</evidence>
<protein>
    <submittedName>
        <fullName evidence="2">Uncharacterized protein</fullName>
    </submittedName>
</protein>
<evidence type="ECO:0000313" key="3">
    <source>
        <dbReference type="Proteomes" id="UP000001422"/>
    </source>
</evidence>
<feature type="transmembrane region" description="Helical" evidence="1">
    <location>
        <begin position="21"/>
        <end position="48"/>
    </location>
</feature>
<dbReference type="AlphaFoldDB" id="Q7U815"/>
<dbReference type="RefSeq" id="WP_011127675.1">
    <property type="nucleotide sequence ID" value="NC_005070.1"/>
</dbReference>
<name>Q7U815_PARMW</name>
<gene>
    <name evidence="2" type="ordered locus">SYNW0810</name>
</gene>
<dbReference type="KEGG" id="syw:SYNW0810"/>
<keyword evidence="1" id="KW-0812">Transmembrane</keyword>
<keyword evidence="1" id="KW-1133">Transmembrane helix</keyword>
<keyword evidence="1" id="KW-0472">Membrane</keyword>
<dbReference type="STRING" id="84588.SYNW0810"/>
<organism evidence="2 3">
    <name type="scientific">Parasynechococcus marenigrum (strain WH8102)</name>
    <dbReference type="NCBI Taxonomy" id="84588"/>
    <lineage>
        <taxon>Bacteria</taxon>
        <taxon>Bacillati</taxon>
        <taxon>Cyanobacteriota</taxon>
        <taxon>Cyanophyceae</taxon>
        <taxon>Synechococcales</taxon>
        <taxon>Prochlorococcaceae</taxon>
        <taxon>Parasynechococcus</taxon>
        <taxon>Parasynechococcus marenigrum</taxon>
    </lineage>
</organism>
<accession>Q7U815</accession>
<feature type="transmembrane region" description="Helical" evidence="1">
    <location>
        <begin position="78"/>
        <end position="104"/>
    </location>
</feature>
<evidence type="ECO:0000313" key="2">
    <source>
        <dbReference type="EMBL" id="CAE07325.1"/>
    </source>
</evidence>
<dbReference type="Proteomes" id="UP000001422">
    <property type="component" value="Chromosome"/>
</dbReference>